<keyword evidence="1" id="KW-0472">Membrane</keyword>
<dbReference type="EMBL" id="JAZDQU010000001">
    <property type="protein sequence ID" value="MEE1884840.1"/>
    <property type="molecule type" value="Genomic_DNA"/>
</dbReference>
<gene>
    <name evidence="2" type="ORF">VRU49_05325</name>
</gene>
<comment type="caution">
    <text evidence="2">The sequence shown here is derived from an EMBL/GenBank/DDBJ whole genome shotgun (WGS) entry which is preliminary data.</text>
</comment>
<name>A0ABU7H0I5_9SPHI</name>
<keyword evidence="1" id="KW-1133">Transmembrane helix</keyword>
<organism evidence="2 3">
    <name type="scientific">Pedobacter flavus</name>
    <dbReference type="NCBI Taxonomy" id="3113906"/>
    <lineage>
        <taxon>Bacteria</taxon>
        <taxon>Pseudomonadati</taxon>
        <taxon>Bacteroidota</taxon>
        <taxon>Sphingobacteriia</taxon>
        <taxon>Sphingobacteriales</taxon>
        <taxon>Sphingobacteriaceae</taxon>
        <taxon>Pedobacter</taxon>
    </lineage>
</organism>
<evidence type="ECO:0000256" key="1">
    <source>
        <dbReference type="SAM" id="Phobius"/>
    </source>
</evidence>
<keyword evidence="1" id="KW-0812">Transmembrane</keyword>
<sequence>MENNKVQNSESIQKANDPAIYKTIVIGLILCMIGTFGRFAYDSFAVSLITWIILFIGAIICCKAVFKILDSSK</sequence>
<protein>
    <recommendedName>
        <fullName evidence="4">DUF2892 domain-containing protein</fullName>
    </recommendedName>
</protein>
<feature type="transmembrane region" description="Helical" evidence="1">
    <location>
        <begin position="20"/>
        <end position="39"/>
    </location>
</feature>
<evidence type="ECO:0000313" key="3">
    <source>
        <dbReference type="Proteomes" id="UP001337681"/>
    </source>
</evidence>
<feature type="transmembrane region" description="Helical" evidence="1">
    <location>
        <begin position="45"/>
        <end position="66"/>
    </location>
</feature>
<reference evidence="2 3" key="1">
    <citation type="submission" date="2024-01" db="EMBL/GenBank/DDBJ databases">
        <title>Pedobacter sp. nov., isolated from oil-contaminated soil.</title>
        <authorList>
            <person name="Le N.T.T."/>
        </authorList>
    </citation>
    <scope>NUCLEOTIDE SEQUENCE [LARGE SCALE GENOMIC DNA]</scope>
    <source>
        <strain evidence="2 3">VNH31</strain>
    </source>
</reference>
<evidence type="ECO:0000313" key="2">
    <source>
        <dbReference type="EMBL" id="MEE1884840.1"/>
    </source>
</evidence>
<accession>A0ABU7H0I5</accession>
<evidence type="ECO:0008006" key="4">
    <source>
        <dbReference type="Google" id="ProtNLM"/>
    </source>
</evidence>
<proteinExistence type="predicted"/>
<keyword evidence="3" id="KW-1185">Reference proteome</keyword>
<dbReference type="RefSeq" id="WP_330145749.1">
    <property type="nucleotide sequence ID" value="NZ_JAZDQU010000001.1"/>
</dbReference>
<dbReference type="Proteomes" id="UP001337681">
    <property type="component" value="Unassembled WGS sequence"/>
</dbReference>